<feature type="transmembrane region" description="Helical" evidence="5">
    <location>
        <begin position="118"/>
        <end position="141"/>
    </location>
</feature>
<dbReference type="InterPro" id="IPR051201">
    <property type="entry name" value="Chloro_Bact_Ser_Proteases"/>
</dbReference>
<dbReference type="InterPro" id="IPR043504">
    <property type="entry name" value="Peptidase_S1_PA_chymotrypsin"/>
</dbReference>
<keyword evidence="3" id="KW-0378">Hydrolase</keyword>
<feature type="region of interest" description="Disordered" evidence="4">
    <location>
        <begin position="1"/>
        <end position="114"/>
    </location>
</feature>
<dbReference type="GO" id="GO:0004252">
    <property type="term" value="F:serine-type endopeptidase activity"/>
    <property type="evidence" value="ECO:0007669"/>
    <property type="project" value="InterPro"/>
</dbReference>
<dbReference type="SUPFAM" id="SSF50156">
    <property type="entry name" value="PDZ domain-like"/>
    <property type="match status" value="1"/>
</dbReference>
<dbReference type="SUPFAM" id="SSF50494">
    <property type="entry name" value="Trypsin-like serine proteases"/>
    <property type="match status" value="1"/>
</dbReference>
<dbReference type="InterPro" id="IPR009003">
    <property type="entry name" value="Peptidase_S1_PA"/>
</dbReference>
<sequence length="499" mass="52273">MMEEDRFDEKNQGLNEGYTGAGQEQDTPAVDSYGQGGTGYGKDSHAAEDHRHFGEQPQWQPPEPQAPPASQEWQAPEAQGPAYEAGPEQPGYTYGYSPAGDGYGEPPKPPKKHKAGKVLGLIAVIVASVMVGALVGVYVVYPLLNTGNRDSLIVPAPSPSASQSAAPEASGDKNVTIGGNNVNIQDANNPIPEIVETLSPSVVGVAAQTVQETVEGKIRNISRGTGFVISDDGYILTNYHVLSGSTDITVTTQDGKEYPATYLGGDSTRDVAVVKVENAGLKAMPIGSSSQLKAGQQVIAIGNPAGAGENLVGTVTVGYVSAVNRELMFNGTRQKFIQTDAAINPGNSGGPLVDSSGNVVGMITLKSLVSTSTVDAEGIGFAIPIDSAVEMAKEIIENGSIKKPGLGIWYGTLTEEARQQAGLPAGPVVQGFMENSPAEAAGMQEGDVIIKYEGEEMGDRNMADLIDEKKVGDKVNITVWRDGKEIDLEITLGDINTMN</sequence>
<dbReference type="SMART" id="SM00228">
    <property type="entry name" value="PDZ"/>
    <property type="match status" value="1"/>
</dbReference>
<dbReference type="Gene3D" id="2.40.10.10">
    <property type="entry name" value="Trypsin-like serine proteases"/>
    <property type="match status" value="2"/>
</dbReference>
<protein>
    <submittedName>
        <fullName evidence="7">Trypsin-like peptidase domain-containing protein</fullName>
    </submittedName>
</protein>
<evidence type="ECO:0000256" key="5">
    <source>
        <dbReference type="SAM" id="Phobius"/>
    </source>
</evidence>
<dbReference type="PANTHER" id="PTHR43343:SF3">
    <property type="entry name" value="PROTEASE DO-LIKE 8, CHLOROPLASTIC"/>
    <property type="match status" value="1"/>
</dbReference>
<feature type="compositionally biased region" description="Low complexity" evidence="4">
    <location>
        <begin position="68"/>
        <end position="79"/>
    </location>
</feature>
<dbReference type="Pfam" id="PF13365">
    <property type="entry name" value="Trypsin_2"/>
    <property type="match status" value="1"/>
</dbReference>
<organism evidence="7 8">
    <name type="scientific">Guopingia tenuis</name>
    <dbReference type="NCBI Taxonomy" id="2763656"/>
    <lineage>
        <taxon>Bacteria</taxon>
        <taxon>Bacillati</taxon>
        <taxon>Bacillota</taxon>
        <taxon>Clostridia</taxon>
        <taxon>Christensenellales</taxon>
        <taxon>Christensenellaceae</taxon>
        <taxon>Guopingia</taxon>
    </lineage>
</organism>
<keyword evidence="5" id="KW-0812">Transmembrane</keyword>
<dbReference type="RefSeq" id="WP_249280732.1">
    <property type="nucleotide sequence ID" value="NZ_JACRSS010000005.1"/>
</dbReference>
<comment type="caution">
    <text evidence="7">The sequence shown here is derived from an EMBL/GenBank/DDBJ whole genome shotgun (WGS) entry which is preliminary data.</text>
</comment>
<accession>A0A926DJW5</accession>
<evidence type="ECO:0000256" key="4">
    <source>
        <dbReference type="SAM" id="MobiDB-lite"/>
    </source>
</evidence>
<evidence type="ECO:0000256" key="3">
    <source>
        <dbReference type="ARBA" id="ARBA00022801"/>
    </source>
</evidence>
<comment type="similarity">
    <text evidence="1">Belongs to the peptidase S1C family.</text>
</comment>
<dbReference type="InterPro" id="IPR001940">
    <property type="entry name" value="Peptidase_S1C"/>
</dbReference>
<dbReference type="PANTHER" id="PTHR43343">
    <property type="entry name" value="PEPTIDASE S12"/>
    <property type="match status" value="1"/>
</dbReference>
<dbReference type="Pfam" id="PF13180">
    <property type="entry name" value="PDZ_2"/>
    <property type="match status" value="1"/>
</dbReference>
<dbReference type="InterPro" id="IPR001478">
    <property type="entry name" value="PDZ"/>
</dbReference>
<feature type="domain" description="PDZ" evidence="6">
    <location>
        <begin position="407"/>
        <end position="483"/>
    </location>
</feature>
<feature type="compositionally biased region" description="Basic and acidic residues" evidence="4">
    <location>
        <begin position="42"/>
        <end position="54"/>
    </location>
</feature>
<dbReference type="PRINTS" id="PR00834">
    <property type="entry name" value="PROTEASES2C"/>
</dbReference>
<keyword evidence="5" id="KW-1133">Transmembrane helix</keyword>
<gene>
    <name evidence="7" type="ORF">H8693_09225</name>
</gene>
<keyword evidence="2" id="KW-0645">Protease</keyword>
<dbReference type="InterPro" id="IPR036034">
    <property type="entry name" value="PDZ_sf"/>
</dbReference>
<dbReference type="Gene3D" id="2.30.42.10">
    <property type="match status" value="1"/>
</dbReference>
<proteinExistence type="inferred from homology"/>
<reference evidence="7" key="1">
    <citation type="submission" date="2020-08" db="EMBL/GenBank/DDBJ databases">
        <title>Genome public.</title>
        <authorList>
            <person name="Liu C."/>
            <person name="Sun Q."/>
        </authorList>
    </citation>
    <scope>NUCLEOTIDE SEQUENCE</scope>
    <source>
        <strain evidence="7">NSJ-63</strain>
    </source>
</reference>
<dbReference type="CDD" id="cd06779">
    <property type="entry name" value="cpPDZ_Deg_HtrA-like"/>
    <property type="match status" value="1"/>
</dbReference>
<evidence type="ECO:0000313" key="7">
    <source>
        <dbReference type="EMBL" id="MBC8539112.1"/>
    </source>
</evidence>
<dbReference type="GO" id="GO:0006508">
    <property type="term" value="P:proteolysis"/>
    <property type="evidence" value="ECO:0007669"/>
    <property type="project" value="UniProtKB-KW"/>
</dbReference>
<dbReference type="AlphaFoldDB" id="A0A926DJW5"/>
<keyword evidence="8" id="KW-1185">Reference proteome</keyword>
<evidence type="ECO:0000256" key="1">
    <source>
        <dbReference type="ARBA" id="ARBA00010541"/>
    </source>
</evidence>
<name>A0A926DJW5_9FIRM</name>
<keyword evidence="5" id="KW-0472">Membrane</keyword>
<evidence type="ECO:0000256" key="2">
    <source>
        <dbReference type="ARBA" id="ARBA00022670"/>
    </source>
</evidence>
<dbReference type="EMBL" id="JACRSS010000005">
    <property type="protein sequence ID" value="MBC8539112.1"/>
    <property type="molecule type" value="Genomic_DNA"/>
</dbReference>
<evidence type="ECO:0000259" key="6">
    <source>
        <dbReference type="SMART" id="SM00228"/>
    </source>
</evidence>
<dbReference type="Proteomes" id="UP000617951">
    <property type="component" value="Unassembled WGS sequence"/>
</dbReference>
<evidence type="ECO:0000313" key="8">
    <source>
        <dbReference type="Proteomes" id="UP000617951"/>
    </source>
</evidence>